<feature type="domain" description="MucB/RseB N-terminal" evidence="5">
    <location>
        <begin position="125"/>
        <end position="252"/>
    </location>
</feature>
<evidence type="ECO:0000256" key="3">
    <source>
        <dbReference type="ARBA" id="ARBA00022729"/>
    </source>
</evidence>
<keyword evidence="3" id="KW-0732">Signal</keyword>
<keyword evidence="8" id="KW-1185">Reference proteome</keyword>
<sequence length="376" mass="42395">MQFLNSHSKTHPHNLFNSLISLASGYFRPLCSFLLLISFSVTGQEPSGSAYDWLKRMQVAIQQLNYDISLVVVEDNKVHPWHWLHGVEHLSNLDSSVDSRVDSHATEQLPTNSEAQDLPVSMSYRELELLTSLNGPTKQIVRMGDMITYLGFGQQPYSVKASLSHSPLPDILRTDLQQVGANYEFTSVGKSRVAGFKAQLIRIVARDNTRYSTWIWLHEESALPLKMAIVSSKGEVLRQVQVTSFVVSQDVDPVINELAAMELPTQNLVQVQQNISDFDWQLRWVPRGFVPTKLNRHRLMGDREWVDYVMLSDGLVWFSVYIRDLGQVTDANGHSTYLSSGAETYITEVVGQFEVTVIGAIPMVTAKKLAQSITQR</sequence>
<comment type="subcellular location">
    <subcellularLocation>
        <location evidence="1">Periplasm</location>
    </subcellularLocation>
</comment>
<evidence type="ECO:0000259" key="6">
    <source>
        <dbReference type="Pfam" id="PF17188"/>
    </source>
</evidence>
<name>A0A2S0VSI1_9ALTE</name>
<keyword evidence="4" id="KW-0574">Periplasm</keyword>
<feature type="domain" description="MucB/RseB N-terminal" evidence="5">
    <location>
        <begin position="50"/>
        <end position="89"/>
    </location>
</feature>
<dbReference type="CDD" id="cd16327">
    <property type="entry name" value="RseB"/>
    <property type="match status" value="1"/>
</dbReference>
<feature type="domain" description="MucB/RseB C-terminal" evidence="6">
    <location>
        <begin position="276"/>
        <end position="373"/>
    </location>
</feature>
<evidence type="ECO:0000256" key="4">
    <source>
        <dbReference type="ARBA" id="ARBA00022764"/>
    </source>
</evidence>
<dbReference type="Proteomes" id="UP000244441">
    <property type="component" value="Chromosome"/>
</dbReference>
<evidence type="ECO:0000313" key="8">
    <source>
        <dbReference type="Proteomes" id="UP000244441"/>
    </source>
</evidence>
<proteinExistence type="inferred from homology"/>
<dbReference type="RefSeq" id="WP_108603109.1">
    <property type="nucleotide sequence ID" value="NZ_CP026604.1"/>
</dbReference>
<dbReference type="InterPro" id="IPR038484">
    <property type="entry name" value="MucB/RseB_C_sf"/>
</dbReference>
<comment type="similarity">
    <text evidence="2">Belongs to the RseB family.</text>
</comment>
<dbReference type="KEGG" id="cate:C2869_11720"/>
<gene>
    <name evidence="7" type="ORF">C2869_11720</name>
</gene>
<evidence type="ECO:0000313" key="7">
    <source>
        <dbReference type="EMBL" id="AWB67060.1"/>
    </source>
</evidence>
<dbReference type="Gene3D" id="3.30.200.100">
    <property type="entry name" value="MucB/RseB, C-terminal domain"/>
    <property type="match status" value="1"/>
</dbReference>
<evidence type="ECO:0000259" key="5">
    <source>
        <dbReference type="Pfam" id="PF03888"/>
    </source>
</evidence>
<dbReference type="AlphaFoldDB" id="A0A2S0VSI1"/>
<dbReference type="InterPro" id="IPR005588">
    <property type="entry name" value="MucB_RseB"/>
</dbReference>
<dbReference type="PANTHER" id="PTHR38782">
    <property type="match status" value="1"/>
</dbReference>
<dbReference type="InterPro" id="IPR033436">
    <property type="entry name" value="MucB/RseB_C"/>
</dbReference>
<evidence type="ECO:0000256" key="1">
    <source>
        <dbReference type="ARBA" id="ARBA00004418"/>
    </source>
</evidence>
<dbReference type="PANTHER" id="PTHR38782:SF1">
    <property type="entry name" value="SIGMA-E FACTOR REGULATORY PROTEIN RSEB"/>
    <property type="match status" value="1"/>
</dbReference>
<dbReference type="EMBL" id="CP026604">
    <property type="protein sequence ID" value="AWB67060.1"/>
    <property type="molecule type" value="Genomic_DNA"/>
</dbReference>
<reference evidence="7 8" key="1">
    <citation type="submission" date="2018-01" db="EMBL/GenBank/DDBJ databases">
        <title>Genome sequence of a Cantenovulum-like bacteria.</title>
        <authorList>
            <person name="Tan W.R."/>
            <person name="Lau N.-S."/>
            <person name="Go F."/>
            <person name="Amirul A.-A.A."/>
        </authorList>
    </citation>
    <scope>NUCLEOTIDE SEQUENCE [LARGE SCALE GENOMIC DNA]</scope>
    <source>
        <strain evidence="7 8">CCB-QB4</strain>
    </source>
</reference>
<evidence type="ECO:0000256" key="2">
    <source>
        <dbReference type="ARBA" id="ARBA00008150"/>
    </source>
</evidence>
<organism evidence="7 8">
    <name type="scientific">Saccharobesus litoralis</name>
    <dbReference type="NCBI Taxonomy" id="2172099"/>
    <lineage>
        <taxon>Bacteria</taxon>
        <taxon>Pseudomonadati</taxon>
        <taxon>Pseudomonadota</taxon>
        <taxon>Gammaproteobacteria</taxon>
        <taxon>Alteromonadales</taxon>
        <taxon>Alteromonadaceae</taxon>
        <taxon>Saccharobesus</taxon>
    </lineage>
</organism>
<dbReference type="GO" id="GO:0030288">
    <property type="term" value="C:outer membrane-bounded periplasmic space"/>
    <property type="evidence" value="ECO:0007669"/>
    <property type="project" value="TreeGrafter"/>
</dbReference>
<protein>
    <submittedName>
        <fullName evidence="7">Uncharacterized protein</fullName>
    </submittedName>
</protein>
<dbReference type="GO" id="GO:0045152">
    <property type="term" value="F:antisigma factor binding"/>
    <property type="evidence" value="ECO:0007669"/>
    <property type="project" value="TreeGrafter"/>
</dbReference>
<dbReference type="PIRSF" id="PIRSF005427">
    <property type="entry name" value="RseB"/>
    <property type="match status" value="1"/>
</dbReference>
<dbReference type="GO" id="GO:0032885">
    <property type="term" value="P:regulation of polysaccharide biosynthetic process"/>
    <property type="evidence" value="ECO:0007669"/>
    <property type="project" value="TreeGrafter"/>
</dbReference>
<dbReference type="Pfam" id="PF03888">
    <property type="entry name" value="MucB_RseB"/>
    <property type="match status" value="2"/>
</dbReference>
<dbReference type="InterPro" id="IPR033434">
    <property type="entry name" value="MucB/RseB_N"/>
</dbReference>
<dbReference type="Gene3D" id="2.50.20.10">
    <property type="entry name" value="Lipoprotein localisation LolA/LolB/LppX"/>
    <property type="match status" value="1"/>
</dbReference>
<dbReference type="Pfam" id="PF17188">
    <property type="entry name" value="MucB_RseB_C"/>
    <property type="match status" value="1"/>
</dbReference>
<accession>A0A2S0VSI1</accession>